<comment type="caution">
    <text evidence="1">The sequence shown here is derived from an EMBL/GenBank/DDBJ whole genome shotgun (WGS) entry which is preliminary data.</text>
</comment>
<evidence type="ECO:0000313" key="2">
    <source>
        <dbReference type="Proteomes" id="UP000078272"/>
    </source>
</evidence>
<organism evidence="1 2">
    <name type="scientific">Aureimonas ureilytica</name>
    <dbReference type="NCBI Taxonomy" id="401562"/>
    <lineage>
        <taxon>Bacteria</taxon>
        <taxon>Pseudomonadati</taxon>
        <taxon>Pseudomonadota</taxon>
        <taxon>Alphaproteobacteria</taxon>
        <taxon>Hyphomicrobiales</taxon>
        <taxon>Aurantimonadaceae</taxon>
        <taxon>Aureimonas</taxon>
    </lineage>
</organism>
<reference evidence="1 2" key="1">
    <citation type="journal article" date="2016" name="Front. Microbiol.">
        <title>Genomic Resource of Rice Seed Associated Bacteria.</title>
        <authorList>
            <person name="Midha S."/>
            <person name="Bansal K."/>
            <person name="Sharma S."/>
            <person name="Kumar N."/>
            <person name="Patil P.P."/>
            <person name="Chaudhry V."/>
            <person name="Patil P.B."/>
        </authorList>
    </citation>
    <scope>NUCLEOTIDE SEQUENCE [LARGE SCALE GENOMIC DNA]</scope>
    <source>
        <strain evidence="1 2">NS226</strain>
    </source>
</reference>
<evidence type="ECO:0000313" key="1">
    <source>
        <dbReference type="EMBL" id="KTQ98699.1"/>
    </source>
</evidence>
<dbReference type="AlphaFoldDB" id="A0A147DBQ7"/>
<sequence length="109" mass="11172">MPHSPSPLLSALLERIGHELSAEAAKVRELHALVEGGQTAHATMVTAQTIDTTSQHLGELSALLTCVAASAGGAAVPAACFEAMTLSSLRSRLLGESEAAAESGEVDFF</sequence>
<protein>
    <recommendedName>
        <fullName evidence="3">Chemotaxis protein</fullName>
    </recommendedName>
</protein>
<gene>
    <name evidence="1" type="ORF">NS226_00360</name>
</gene>
<dbReference type="OrthoDB" id="7908955at2"/>
<accession>A0A147DBQ7</accession>
<proteinExistence type="predicted"/>
<evidence type="ECO:0008006" key="3">
    <source>
        <dbReference type="Google" id="ProtNLM"/>
    </source>
</evidence>
<dbReference type="RefSeq" id="WP_058633295.1">
    <property type="nucleotide sequence ID" value="NZ_LDPZ01000001.1"/>
</dbReference>
<dbReference type="STRING" id="401562.NS365_01740"/>
<name>A0A147DBQ7_9HYPH</name>
<dbReference type="EMBL" id="LDPZ01000001">
    <property type="protein sequence ID" value="KTQ98699.1"/>
    <property type="molecule type" value="Genomic_DNA"/>
</dbReference>
<dbReference type="PATRIC" id="fig|401562.3.peg.81"/>
<dbReference type="Proteomes" id="UP000078272">
    <property type="component" value="Unassembled WGS sequence"/>
</dbReference>